<evidence type="ECO:0000313" key="4">
    <source>
        <dbReference type="Proteomes" id="UP001066276"/>
    </source>
</evidence>
<dbReference type="Proteomes" id="UP001066276">
    <property type="component" value="Chromosome 6"/>
</dbReference>
<dbReference type="InterPro" id="IPR002018">
    <property type="entry name" value="CarbesteraseB"/>
</dbReference>
<keyword evidence="4" id="KW-1185">Reference proteome</keyword>
<accession>A0AAV7Q6G0</accession>
<dbReference type="InterPro" id="IPR029058">
    <property type="entry name" value="AB_hydrolase_fold"/>
</dbReference>
<organism evidence="3 4">
    <name type="scientific">Pleurodeles waltl</name>
    <name type="common">Iberian ribbed newt</name>
    <dbReference type="NCBI Taxonomy" id="8319"/>
    <lineage>
        <taxon>Eukaryota</taxon>
        <taxon>Metazoa</taxon>
        <taxon>Chordata</taxon>
        <taxon>Craniata</taxon>
        <taxon>Vertebrata</taxon>
        <taxon>Euteleostomi</taxon>
        <taxon>Amphibia</taxon>
        <taxon>Batrachia</taxon>
        <taxon>Caudata</taxon>
        <taxon>Salamandroidea</taxon>
        <taxon>Salamandridae</taxon>
        <taxon>Pleurodelinae</taxon>
        <taxon>Pleurodeles</taxon>
    </lineage>
</organism>
<proteinExistence type="inferred from homology"/>
<comment type="similarity">
    <text evidence="1">Belongs to the type-B carboxylesterase/lipase family.</text>
</comment>
<dbReference type="InterPro" id="IPR051093">
    <property type="entry name" value="Neuroligin/BSAL"/>
</dbReference>
<dbReference type="Pfam" id="PF00135">
    <property type="entry name" value="COesterase"/>
    <property type="match status" value="1"/>
</dbReference>
<protein>
    <recommendedName>
        <fullName evidence="2">Carboxylesterase type B domain-containing protein</fullName>
    </recommendedName>
</protein>
<evidence type="ECO:0000256" key="1">
    <source>
        <dbReference type="ARBA" id="ARBA00005964"/>
    </source>
</evidence>
<dbReference type="EMBL" id="JANPWB010000010">
    <property type="protein sequence ID" value="KAJ1134238.1"/>
    <property type="molecule type" value="Genomic_DNA"/>
</dbReference>
<feature type="domain" description="Carboxylesterase type B" evidence="2">
    <location>
        <begin position="4"/>
        <end position="99"/>
    </location>
</feature>
<dbReference type="PANTHER" id="PTHR43903">
    <property type="entry name" value="NEUROLIGIN"/>
    <property type="match status" value="1"/>
</dbReference>
<gene>
    <name evidence="3" type="ORF">NDU88_000692</name>
</gene>
<dbReference type="Gene3D" id="3.40.50.1820">
    <property type="entry name" value="alpha/beta hydrolase"/>
    <property type="match status" value="1"/>
</dbReference>
<reference evidence="3" key="1">
    <citation type="journal article" date="2022" name="bioRxiv">
        <title>Sequencing and chromosome-scale assembly of the giantPleurodeles waltlgenome.</title>
        <authorList>
            <person name="Brown T."/>
            <person name="Elewa A."/>
            <person name="Iarovenko S."/>
            <person name="Subramanian E."/>
            <person name="Araus A.J."/>
            <person name="Petzold A."/>
            <person name="Susuki M."/>
            <person name="Suzuki K.-i.T."/>
            <person name="Hayashi T."/>
            <person name="Toyoda A."/>
            <person name="Oliveira C."/>
            <person name="Osipova E."/>
            <person name="Leigh N.D."/>
            <person name="Simon A."/>
            <person name="Yun M.H."/>
        </authorList>
    </citation>
    <scope>NUCLEOTIDE SEQUENCE</scope>
    <source>
        <strain evidence="3">20211129_DDA</strain>
        <tissue evidence="3">Liver</tissue>
    </source>
</reference>
<dbReference type="AlphaFoldDB" id="A0AAV7Q6G0"/>
<name>A0AAV7Q6G0_PLEWA</name>
<comment type="caution">
    <text evidence="3">The sequence shown here is derived from an EMBL/GenBank/DDBJ whole genome shotgun (WGS) entry which is preliminary data.</text>
</comment>
<evidence type="ECO:0000313" key="3">
    <source>
        <dbReference type="EMBL" id="KAJ1134238.1"/>
    </source>
</evidence>
<evidence type="ECO:0000259" key="2">
    <source>
        <dbReference type="Pfam" id="PF00135"/>
    </source>
</evidence>
<sequence>MPIYPSWTGADHADDLQYIFAKPFTTPIAYRPKDRDVSKYMIAYWTNFARTGDPNNGDSRVPTPWLPYSTENQEYLEITHKIDLQSMKQRMRTEFVQFWAQSYQNLPSASKPEPY</sequence>
<dbReference type="SUPFAM" id="SSF53474">
    <property type="entry name" value="alpha/beta-Hydrolases"/>
    <property type="match status" value="1"/>
</dbReference>